<dbReference type="Proteomes" id="UP000023152">
    <property type="component" value="Unassembled WGS sequence"/>
</dbReference>
<evidence type="ECO:0000313" key="1">
    <source>
        <dbReference type="EMBL" id="ETO03559.1"/>
    </source>
</evidence>
<reference evidence="1 2" key="1">
    <citation type="journal article" date="2013" name="Curr. Biol.">
        <title>The Genome of the Foraminiferan Reticulomyxa filosa.</title>
        <authorList>
            <person name="Glockner G."/>
            <person name="Hulsmann N."/>
            <person name="Schleicher M."/>
            <person name="Noegel A.A."/>
            <person name="Eichinger L."/>
            <person name="Gallinger C."/>
            <person name="Pawlowski J."/>
            <person name="Sierra R."/>
            <person name="Euteneuer U."/>
            <person name="Pillet L."/>
            <person name="Moustafa A."/>
            <person name="Platzer M."/>
            <person name="Groth M."/>
            <person name="Szafranski K."/>
            <person name="Schliwa M."/>
        </authorList>
    </citation>
    <scope>NUCLEOTIDE SEQUENCE [LARGE SCALE GENOMIC DNA]</scope>
</reference>
<proteinExistence type="predicted"/>
<organism evidence="1 2">
    <name type="scientific">Reticulomyxa filosa</name>
    <dbReference type="NCBI Taxonomy" id="46433"/>
    <lineage>
        <taxon>Eukaryota</taxon>
        <taxon>Sar</taxon>
        <taxon>Rhizaria</taxon>
        <taxon>Retaria</taxon>
        <taxon>Foraminifera</taxon>
        <taxon>Monothalamids</taxon>
        <taxon>Reticulomyxidae</taxon>
        <taxon>Reticulomyxa</taxon>
    </lineage>
</organism>
<evidence type="ECO:0000313" key="2">
    <source>
        <dbReference type="Proteomes" id="UP000023152"/>
    </source>
</evidence>
<accession>X6LPL3</accession>
<comment type="caution">
    <text evidence="1">The sequence shown here is derived from an EMBL/GenBank/DDBJ whole genome shotgun (WGS) entry which is preliminary data.</text>
</comment>
<dbReference type="AlphaFoldDB" id="X6LPL3"/>
<name>X6LPL3_RETFI</name>
<protein>
    <submittedName>
        <fullName evidence="1">Uncharacterized protein</fullName>
    </submittedName>
</protein>
<feature type="non-terminal residue" evidence="1">
    <location>
        <position position="1"/>
    </location>
</feature>
<dbReference type="EMBL" id="ASPP01032973">
    <property type="protein sequence ID" value="ETO03559.1"/>
    <property type="molecule type" value="Genomic_DNA"/>
</dbReference>
<gene>
    <name evidence="1" type="ORF">RFI_33843</name>
</gene>
<sequence length="146" mass="17179">AVYGLLLTYKIEHKYEEKADRNEKVYDMTTVIEQKVNEPVKSILANDDNKNKEENANTNANYNEMTTNNKSSCMLRQIYIYFNKIISNCISDPKTVRISKGYDYSQDGRLEEFNDSWIIPFNQRDIDEECFSRGKKLGNSTYWSRD</sequence>
<keyword evidence="2" id="KW-1185">Reference proteome</keyword>